<comment type="subcellular location">
    <subcellularLocation>
        <location evidence="8">Cell membrane</location>
        <topology evidence="8">Multi-pass membrane protein</topology>
    </subcellularLocation>
    <subcellularLocation>
        <location evidence="1">Endomembrane system</location>
        <topology evidence="1">Multi-pass membrane protein</topology>
    </subcellularLocation>
</comment>
<keyword evidence="4" id="KW-0533">Nickel</keyword>
<keyword evidence="3 8" id="KW-0813">Transport</keyword>
<keyword evidence="6 8" id="KW-1133">Transmembrane helix</keyword>
<feature type="transmembrane region" description="Helical" evidence="8">
    <location>
        <begin position="40"/>
        <end position="58"/>
    </location>
</feature>
<evidence type="ECO:0000256" key="3">
    <source>
        <dbReference type="ARBA" id="ARBA00022448"/>
    </source>
</evidence>
<evidence type="ECO:0000256" key="2">
    <source>
        <dbReference type="ARBA" id="ARBA00010892"/>
    </source>
</evidence>
<evidence type="ECO:0000256" key="6">
    <source>
        <dbReference type="ARBA" id="ARBA00022989"/>
    </source>
</evidence>
<dbReference type="Proteomes" id="UP001185069">
    <property type="component" value="Unassembled WGS sequence"/>
</dbReference>
<dbReference type="Pfam" id="PF03824">
    <property type="entry name" value="NicO"/>
    <property type="match status" value="1"/>
</dbReference>
<sequence length="333" mass="34731">MRGIGSTATVLLTGVTLLLVSWGLFVAVVLPGNYRAGDTALGLGVALTAFGLGMRHAFDADHIAAIDNATRKLIGEGRNASAVGLWFALGHSTVVLAAVGLVSFGVSGLIGQIGDEDSALAGFTGVWGPAVSGSFLLLIAAVNLVALIGVLRRLRAGEQNEGFSGGLMYRLIAKFGRTIDRPWKMYVVGLLFGLGFDTASSITLMLLAGGAGIVMPWFAAMVFPLLFTAGMVCCDGLNSIAMSRAYQWTVDRPGRRASYNIVLISVSIAVAFLVGSVALSSVLVDWLAIQSGPLALLAGLDLSWFGFAVVGLMLALWAASLVMSRRTPRSSYA</sequence>
<evidence type="ECO:0000313" key="10">
    <source>
        <dbReference type="Proteomes" id="UP001185069"/>
    </source>
</evidence>
<feature type="transmembrane region" description="Helical" evidence="8">
    <location>
        <begin position="126"/>
        <end position="151"/>
    </location>
</feature>
<dbReference type="InterPro" id="IPR011541">
    <property type="entry name" value="Ni/Co_transpt_high_affinity"/>
</dbReference>
<comment type="caution">
    <text evidence="9">The sequence shown here is derived from an EMBL/GenBank/DDBJ whole genome shotgun (WGS) entry which is preliminary data.</text>
</comment>
<feature type="transmembrane region" description="Helical" evidence="8">
    <location>
        <begin position="304"/>
        <end position="323"/>
    </location>
</feature>
<keyword evidence="10" id="KW-1185">Reference proteome</keyword>
<gene>
    <name evidence="9" type="ORF">JOE69_001434</name>
</gene>
<feature type="transmembrane region" description="Helical" evidence="8">
    <location>
        <begin position="79"/>
        <end position="106"/>
    </location>
</feature>
<evidence type="ECO:0000256" key="5">
    <source>
        <dbReference type="ARBA" id="ARBA00022692"/>
    </source>
</evidence>
<comment type="similarity">
    <text evidence="2 8">Belongs to the NiCoT transporter (TC 2.A.52) family.</text>
</comment>
<keyword evidence="5 8" id="KW-0812">Transmembrane</keyword>
<dbReference type="EMBL" id="JAVDQF010000001">
    <property type="protein sequence ID" value="MDR6269196.1"/>
    <property type="molecule type" value="Genomic_DNA"/>
</dbReference>
<evidence type="ECO:0000256" key="8">
    <source>
        <dbReference type="RuleBase" id="RU362101"/>
    </source>
</evidence>
<feature type="transmembrane region" description="Helical" evidence="8">
    <location>
        <begin position="185"/>
        <end position="208"/>
    </location>
</feature>
<reference evidence="9 10" key="1">
    <citation type="submission" date="2023-07" db="EMBL/GenBank/DDBJ databases">
        <title>Sequencing the genomes of 1000 actinobacteria strains.</title>
        <authorList>
            <person name="Klenk H.-P."/>
        </authorList>
    </citation>
    <scope>NUCLEOTIDE SEQUENCE [LARGE SCALE GENOMIC DNA]</scope>
    <source>
        <strain evidence="9 10">DSM 14555</strain>
    </source>
</reference>
<feature type="transmembrane region" description="Helical" evidence="8">
    <location>
        <begin position="214"/>
        <end position="238"/>
    </location>
</feature>
<organism evidence="9 10">
    <name type="scientific">Arthrobacter russicus</name>
    <dbReference type="NCBI Taxonomy" id="172040"/>
    <lineage>
        <taxon>Bacteria</taxon>
        <taxon>Bacillati</taxon>
        <taxon>Actinomycetota</taxon>
        <taxon>Actinomycetes</taxon>
        <taxon>Micrococcales</taxon>
        <taxon>Micrococcaceae</taxon>
        <taxon>Arthrobacter</taxon>
    </lineage>
</organism>
<evidence type="ECO:0000256" key="1">
    <source>
        <dbReference type="ARBA" id="ARBA00004127"/>
    </source>
</evidence>
<feature type="transmembrane region" description="Helical" evidence="8">
    <location>
        <begin position="7"/>
        <end position="28"/>
    </location>
</feature>
<evidence type="ECO:0000256" key="7">
    <source>
        <dbReference type="ARBA" id="ARBA00023136"/>
    </source>
</evidence>
<dbReference type="RefSeq" id="WP_309797326.1">
    <property type="nucleotide sequence ID" value="NZ_BAAAHY010000001.1"/>
</dbReference>
<accession>A0ABU1JCN6</accession>
<name>A0ABU1JCN6_9MICC</name>
<keyword evidence="7 8" id="KW-0472">Membrane</keyword>
<evidence type="ECO:0000256" key="4">
    <source>
        <dbReference type="ARBA" id="ARBA00022596"/>
    </source>
</evidence>
<dbReference type="PANTHER" id="PTHR31611">
    <property type="entry name" value="HIGH-AFFINITY NICKEL TRANSPORT PROTEIN NIC1"/>
    <property type="match status" value="1"/>
</dbReference>
<evidence type="ECO:0000313" key="9">
    <source>
        <dbReference type="EMBL" id="MDR6269196.1"/>
    </source>
</evidence>
<protein>
    <recommendedName>
        <fullName evidence="8">Nickel/cobalt efflux system</fullName>
    </recommendedName>
</protein>
<dbReference type="PANTHER" id="PTHR31611:SF0">
    <property type="entry name" value="HIGH-AFFINITY NICKEL TRANSPORT PROTEIN NIC1"/>
    <property type="match status" value="1"/>
</dbReference>
<proteinExistence type="inferred from homology"/>
<dbReference type="InterPro" id="IPR004688">
    <property type="entry name" value="Ni/Co_transpt"/>
</dbReference>
<feature type="transmembrane region" description="Helical" evidence="8">
    <location>
        <begin position="259"/>
        <end position="284"/>
    </location>
</feature>